<name>A0ABR3Y4I3_9EURO</name>
<organism evidence="5 6">
    <name type="scientific">Paecilomyces lecythidis</name>
    <dbReference type="NCBI Taxonomy" id="3004212"/>
    <lineage>
        <taxon>Eukaryota</taxon>
        <taxon>Fungi</taxon>
        <taxon>Dikarya</taxon>
        <taxon>Ascomycota</taxon>
        <taxon>Pezizomycotina</taxon>
        <taxon>Eurotiomycetes</taxon>
        <taxon>Eurotiomycetidae</taxon>
        <taxon>Eurotiales</taxon>
        <taxon>Thermoascaceae</taxon>
        <taxon>Paecilomyces</taxon>
    </lineage>
</organism>
<dbReference type="Pfam" id="PF12921">
    <property type="entry name" value="ATP13"/>
    <property type="match status" value="1"/>
</dbReference>
<dbReference type="InterPro" id="IPR024319">
    <property type="entry name" value="ATPase_expression_mit"/>
</dbReference>
<comment type="caution">
    <text evidence="5">The sequence shown here is derived from an EMBL/GenBank/DDBJ whole genome shotgun (WGS) entry which is preliminary data.</text>
</comment>
<dbReference type="Pfam" id="PF13812">
    <property type="entry name" value="PPR_3"/>
    <property type="match status" value="1"/>
</dbReference>
<feature type="region of interest" description="Disordered" evidence="4">
    <location>
        <begin position="543"/>
        <end position="567"/>
    </location>
</feature>
<evidence type="ECO:0000256" key="2">
    <source>
        <dbReference type="ARBA" id="ARBA00022946"/>
    </source>
</evidence>
<keyword evidence="3" id="KW-0496">Mitochondrion</keyword>
<proteinExistence type="predicted"/>
<gene>
    <name evidence="5" type="ORF">Plec18167_003037</name>
</gene>
<reference evidence="5 6" key="1">
    <citation type="journal article" date="2024" name="IMA Fungus">
        <title>IMA Genome - F19 : A genome assembly and annotation guide to empower mycologists, including annotated draft genome sequences of Ceratocystis pirilliformis, Diaporthe australafricana, Fusarium ophioides, Paecilomyces lecythidis, and Sporothrix stenoceras.</title>
        <authorList>
            <person name="Aylward J."/>
            <person name="Wilson A.M."/>
            <person name="Visagie C.M."/>
            <person name="Spraker J."/>
            <person name="Barnes I."/>
            <person name="Buitendag C."/>
            <person name="Ceriani C."/>
            <person name="Del Mar Angel L."/>
            <person name="du Plessis D."/>
            <person name="Fuchs T."/>
            <person name="Gasser K."/>
            <person name="Kramer D."/>
            <person name="Li W."/>
            <person name="Munsamy K."/>
            <person name="Piso A."/>
            <person name="Price J.L."/>
            <person name="Sonnekus B."/>
            <person name="Thomas C."/>
            <person name="van der Nest A."/>
            <person name="van Dijk A."/>
            <person name="van Heerden A."/>
            <person name="van Vuuren N."/>
            <person name="Yilmaz N."/>
            <person name="Duong T.A."/>
            <person name="van der Merwe N.A."/>
            <person name="Wingfield M.J."/>
            <person name="Wingfield B.D."/>
        </authorList>
    </citation>
    <scope>NUCLEOTIDE SEQUENCE [LARGE SCALE GENOMIC DNA]</scope>
    <source>
        <strain evidence="5 6">CMW 18167</strain>
    </source>
</reference>
<comment type="subcellular location">
    <subcellularLocation>
        <location evidence="1">Mitochondrion</location>
    </subcellularLocation>
</comment>
<evidence type="ECO:0000313" key="6">
    <source>
        <dbReference type="Proteomes" id="UP001583193"/>
    </source>
</evidence>
<keyword evidence="6" id="KW-1185">Reference proteome</keyword>
<evidence type="ECO:0000256" key="1">
    <source>
        <dbReference type="ARBA" id="ARBA00004173"/>
    </source>
</evidence>
<dbReference type="Proteomes" id="UP001583193">
    <property type="component" value="Unassembled WGS sequence"/>
</dbReference>
<evidence type="ECO:0000313" key="5">
    <source>
        <dbReference type="EMBL" id="KAL1882619.1"/>
    </source>
</evidence>
<sequence length="586" mass="68384">MATKAKRLKSLEEIFDEFVYNLAAIIRIRHEGEQALGLAEYKHLLDCARAMGDAEMADATWNSMQDEGVEPDVECYNHFMETKVWNHAFIGLEKYRLRVTPFYWRKRKAPFPIYGWHGFGTGGNSVRLRVLAIFQEMTEHEVPPDETTFVNIFLACCRVGHNKQAEAILKSVWNIDIDLLRKENDPKKIPPPTMFDRSSPLYPSERLLFAVAHGFGIINDLEIALRVLDYVSRSYNIPVPEDVWYELFERSFVLSQKRNGRDAVRQSKGRVSCDFLTTLFDVMTSAPYHIRPPTILYWRLAKVAWSRSRRQEFRASINAGYDRFIEVRQQARRSRSVVAEYLTTAAQADPEDRDSIVQSKELADAIHAYGIQRLLTAQAELTMERMVRLYLTHRRWTGRDNPAWRWQLLPEMLEEWSDFLPTTFWYWAGTGMVYFKGKTRWGECKIRPHNKVPIRRVAHSERPDIWEEANEVEDDYFWKTFREGEGRVLNFDVEPLKQLVWESEQYVFPDELEDELDAELIDDIDTDNSDLLSWLDRIRNTASGLTPPDAEAEPGNDTEEGSKAPSPSIPWLSLPWMRDVWARTVL</sequence>
<protein>
    <submittedName>
        <fullName evidence="5">Uncharacterized protein</fullName>
    </submittedName>
</protein>
<accession>A0ABR3Y4I3</accession>
<dbReference type="Gene3D" id="1.25.40.10">
    <property type="entry name" value="Tetratricopeptide repeat domain"/>
    <property type="match status" value="1"/>
</dbReference>
<keyword evidence="2" id="KW-0809">Transit peptide</keyword>
<evidence type="ECO:0000256" key="3">
    <source>
        <dbReference type="ARBA" id="ARBA00023128"/>
    </source>
</evidence>
<dbReference type="InterPro" id="IPR002885">
    <property type="entry name" value="PPR_rpt"/>
</dbReference>
<dbReference type="EMBL" id="JAVDPF010000006">
    <property type="protein sequence ID" value="KAL1882619.1"/>
    <property type="molecule type" value="Genomic_DNA"/>
</dbReference>
<feature type="compositionally biased region" description="Acidic residues" evidence="4">
    <location>
        <begin position="550"/>
        <end position="559"/>
    </location>
</feature>
<evidence type="ECO:0000256" key="4">
    <source>
        <dbReference type="SAM" id="MobiDB-lite"/>
    </source>
</evidence>
<dbReference type="InterPro" id="IPR011990">
    <property type="entry name" value="TPR-like_helical_dom_sf"/>
</dbReference>